<gene>
    <name evidence="2" type="ORF">ElP_55640</name>
</gene>
<evidence type="ECO:0000259" key="1">
    <source>
        <dbReference type="Pfam" id="PF03050"/>
    </source>
</evidence>
<dbReference type="Proteomes" id="UP000317835">
    <property type="component" value="Chromosome"/>
</dbReference>
<name>A0A518H9U7_9BACT</name>
<dbReference type="InterPro" id="IPR004291">
    <property type="entry name" value="Transposase_IS66_central"/>
</dbReference>
<feature type="domain" description="Transposase IS66 central" evidence="1">
    <location>
        <begin position="7"/>
        <end position="268"/>
    </location>
</feature>
<dbReference type="AlphaFoldDB" id="A0A518H9U7"/>
<dbReference type="InterPro" id="IPR052344">
    <property type="entry name" value="Transposase-related"/>
</dbReference>
<dbReference type="Pfam" id="PF03050">
    <property type="entry name" value="DDE_Tnp_IS66"/>
    <property type="match status" value="1"/>
</dbReference>
<dbReference type="PANTHER" id="PTHR33678:SF2">
    <property type="match status" value="1"/>
</dbReference>
<reference evidence="2 3" key="1">
    <citation type="submission" date="2019-02" db="EMBL/GenBank/DDBJ databases">
        <title>Deep-cultivation of Planctomycetes and their phenomic and genomic characterization uncovers novel biology.</title>
        <authorList>
            <person name="Wiegand S."/>
            <person name="Jogler M."/>
            <person name="Boedeker C."/>
            <person name="Pinto D."/>
            <person name="Vollmers J."/>
            <person name="Rivas-Marin E."/>
            <person name="Kohn T."/>
            <person name="Peeters S.H."/>
            <person name="Heuer A."/>
            <person name="Rast P."/>
            <person name="Oberbeckmann S."/>
            <person name="Bunk B."/>
            <person name="Jeske O."/>
            <person name="Meyerdierks A."/>
            <person name="Storesund J.E."/>
            <person name="Kallscheuer N."/>
            <person name="Luecker S."/>
            <person name="Lage O.M."/>
            <person name="Pohl T."/>
            <person name="Merkel B.J."/>
            <person name="Hornburger P."/>
            <person name="Mueller R.-W."/>
            <person name="Bruemmer F."/>
            <person name="Labrenz M."/>
            <person name="Spormann A.M."/>
            <person name="Op den Camp H."/>
            <person name="Overmann J."/>
            <person name="Amann R."/>
            <person name="Jetten M.S.M."/>
            <person name="Mascher T."/>
            <person name="Medema M.H."/>
            <person name="Devos D.P."/>
            <person name="Kaster A.-K."/>
            <person name="Ovreas L."/>
            <person name="Rohde M."/>
            <person name="Galperin M.Y."/>
            <person name="Jogler C."/>
        </authorList>
    </citation>
    <scope>NUCLEOTIDE SEQUENCE [LARGE SCALE GENOMIC DNA]</scope>
    <source>
        <strain evidence="2 3">ElP</strain>
    </source>
</reference>
<proteinExistence type="predicted"/>
<organism evidence="2 3">
    <name type="scientific">Tautonia plasticadhaerens</name>
    <dbReference type="NCBI Taxonomy" id="2527974"/>
    <lineage>
        <taxon>Bacteria</taxon>
        <taxon>Pseudomonadati</taxon>
        <taxon>Planctomycetota</taxon>
        <taxon>Planctomycetia</taxon>
        <taxon>Isosphaerales</taxon>
        <taxon>Isosphaeraceae</taxon>
        <taxon>Tautonia</taxon>
    </lineage>
</organism>
<accession>A0A518H9U7</accession>
<keyword evidence="3" id="KW-1185">Reference proteome</keyword>
<evidence type="ECO:0000313" key="2">
    <source>
        <dbReference type="EMBL" id="QDV37623.1"/>
    </source>
</evidence>
<dbReference type="EMBL" id="CP036426">
    <property type="protein sequence ID" value="QDV37623.1"/>
    <property type="molecule type" value="Genomic_DNA"/>
</dbReference>
<evidence type="ECO:0000313" key="3">
    <source>
        <dbReference type="Proteomes" id="UP000317835"/>
    </source>
</evidence>
<dbReference type="KEGG" id="tpla:ElP_55640"/>
<sequence>MPPGAFGPRLRANLGVLAGGYRLGKRPVRQMASDMLGLSLSTGMTCRLGRQGAAELRAPVEELREHVRGADSGHIDEAVREQGQADVWPWAAVTKMAAVFTIAPGRGADVARAMLGTAARKVVISDRLESYNRIKRWQSCWARPRRDSQAMIDRGGEAGEVGRRLMEHSDARFGWWYRVRDGTLSRSSFRLSVSWPRARPVDDLGWGAACSCPRTAGTCRELLPGETHLWTFARVEGIEPTGNDAERELRHAVICRKASGGTDSESGSRFVERMLSAVATCRQQGLGVLDYLTHCYQAHLDGHPAPSLLPATSDAQAA</sequence>
<protein>
    <submittedName>
        <fullName evidence="2">Transposase IS66 family protein</fullName>
    </submittedName>
</protein>
<dbReference type="PANTHER" id="PTHR33678">
    <property type="entry name" value="BLL1576 PROTEIN"/>
    <property type="match status" value="1"/>
</dbReference>